<evidence type="ECO:0000313" key="3">
    <source>
        <dbReference type="RefSeq" id="XP_019055704.1"/>
    </source>
</evidence>
<keyword evidence="2" id="KW-1185">Reference proteome</keyword>
<dbReference type="PANTHER" id="PTHR11439:SF482">
    <property type="entry name" value="GAG-PRE-INTEGRASE DOMAIN-CONTAINING PROTEIN"/>
    <property type="match status" value="1"/>
</dbReference>
<organism evidence="2 3">
    <name type="scientific">Nelumbo nucifera</name>
    <name type="common">Sacred lotus</name>
    <dbReference type="NCBI Taxonomy" id="4432"/>
    <lineage>
        <taxon>Eukaryota</taxon>
        <taxon>Viridiplantae</taxon>
        <taxon>Streptophyta</taxon>
        <taxon>Embryophyta</taxon>
        <taxon>Tracheophyta</taxon>
        <taxon>Spermatophyta</taxon>
        <taxon>Magnoliopsida</taxon>
        <taxon>Proteales</taxon>
        <taxon>Nelumbonaceae</taxon>
        <taxon>Nelumbo</taxon>
    </lineage>
</organism>
<gene>
    <name evidence="3" type="primary">LOC109115797</name>
</gene>
<dbReference type="STRING" id="4432.A0A1U8QA89"/>
<dbReference type="SUPFAM" id="SSF56672">
    <property type="entry name" value="DNA/RNA polymerases"/>
    <property type="match status" value="1"/>
</dbReference>
<dbReference type="Pfam" id="PF07727">
    <property type="entry name" value="RVT_2"/>
    <property type="match status" value="1"/>
</dbReference>
<sequence>MIQPLGFCAKGSEQKVCKLKKSLSGLKQSPRVWFGRFHQAVQQMGFKQCQTDHTLFVKKEQGRTLALIVYVDDIVITGDWVSDIQRVKNFLVTQFEVKDLGPLRYFLGIELVHFQQGFFISQRKYTLDLLKDIGKLGAKPVDNPIDVNHKLGDCNDEPIKDARQYQRLVGRLLYLSMTRPDIAYPVGVLSQFMHAPKAAHLEAVDRVLWYLKKFPGTGLLFKNHGHMKVEDLTSIDCSMCYFPTKSLYVGLHWSFPNFCSLKYNRGPTKEVDKNHEDL</sequence>
<name>A0A1U8QA89_NELNU</name>
<protein>
    <submittedName>
        <fullName evidence="3">Uncharacterized protein LOC109115797</fullName>
    </submittedName>
</protein>
<dbReference type="InParanoid" id="A0A1U8QA89"/>
<reference evidence="3" key="1">
    <citation type="submission" date="2025-08" db="UniProtKB">
        <authorList>
            <consortium name="RefSeq"/>
        </authorList>
    </citation>
    <scope>IDENTIFICATION</scope>
</reference>
<dbReference type="AlphaFoldDB" id="A0A1U8QA89"/>
<accession>A0A1U8QA89</accession>
<dbReference type="InterPro" id="IPR043502">
    <property type="entry name" value="DNA/RNA_pol_sf"/>
</dbReference>
<dbReference type="GeneID" id="109115797"/>
<dbReference type="Proteomes" id="UP000189703">
    <property type="component" value="Unplaced"/>
</dbReference>
<feature type="domain" description="Reverse transcriptase Ty1/copia-type" evidence="1">
    <location>
        <begin position="1"/>
        <end position="145"/>
    </location>
</feature>
<evidence type="ECO:0000313" key="2">
    <source>
        <dbReference type="Proteomes" id="UP000189703"/>
    </source>
</evidence>
<dbReference type="PANTHER" id="PTHR11439">
    <property type="entry name" value="GAG-POL-RELATED RETROTRANSPOSON"/>
    <property type="match status" value="1"/>
</dbReference>
<dbReference type="KEGG" id="nnu:109115797"/>
<proteinExistence type="predicted"/>
<dbReference type="InterPro" id="IPR013103">
    <property type="entry name" value="RVT_2"/>
</dbReference>
<dbReference type="RefSeq" id="XP_019055704.1">
    <property type="nucleotide sequence ID" value="XM_019200159.1"/>
</dbReference>
<evidence type="ECO:0000259" key="1">
    <source>
        <dbReference type="Pfam" id="PF07727"/>
    </source>
</evidence>
<dbReference type="OrthoDB" id="414945at2759"/>